<feature type="signal peptide" evidence="4">
    <location>
        <begin position="1"/>
        <end position="29"/>
    </location>
</feature>
<dbReference type="InterPro" id="IPR003599">
    <property type="entry name" value="Ig_sub"/>
</dbReference>
<keyword evidence="4" id="KW-0732">Signal</keyword>
<feature type="non-terminal residue" evidence="6">
    <location>
        <position position="1"/>
    </location>
</feature>
<dbReference type="Gene3D" id="2.60.40.10">
    <property type="entry name" value="Immunoglobulins"/>
    <property type="match status" value="2"/>
</dbReference>
<keyword evidence="3" id="KW-1133">Transmembrane helix</keyword>
<dbReference type="SMART" id="SM00409">
    <property type="entry name" value="IG"/>
    <property type="match status" value="2"/>
</dbReference>
<dbReference type="InterPro" id="IPR042495">
    <property type="entry name" value="PDGFRL"/>
</dbReference>
<feature type="chain" id="PRO_5043674133" description="Platelet-derived growth factor receptor-like protein" evidence="4">
    <location>
        <begin position="30"/>
        <end position="324"/>
    </location>
</feature>
<dbReference type="PROSITE" id="PS50835">
    <property type="entry name" value="IG_LIKE"/>
    <property type="match status" value="1"/>
</dbReference>
<feature type="transmembrane region" description="Helical" evidence="3">
    <location>
        <begin position="266"/>
        <end position="289"/>
    </location>
</feature>
<comment type="subunit">
    <text evidence="1">Forms a complex composed of PDGFRL, TNK2 and GRB2.</text>
</comment>
<evidence type="ECO:0000256" key="4">
    <source>
        <dbReference type="SAM" id="SignalP"/>
    </source>
</evidence>
<dbReference type="SUPFAM" id="SSF48726">
    <property type="entry name" value="Immunoglobulin"/>
    <property type="match status" value="2"/>
</dbReference>
<sequence length="324" mass="36237">VLIVTMWTAHHHARVVLWVLGFITNIVCSQHSEGEFPSDVECGGGELPCLSVGKQVILTSNSQLKLTCKGSQELEWDTPISENDTDALDIKEMKHEGERPHFISILMVNETIPEDTGLYTCQLKNKKQMKTSTYVYVHDLDLDEAILVNEPVVYVNVTEPLWIKCRTTLPNITVSLTTFMMEDVTGEFTWKDVTSDYEYDPQVGFKKQRSILDDSGIYSCSVFNSTDSVEVHVIDPTAPTPAPPEPFEHVLAGSTLAIFENKSDNVILALLIVTLIICIILGIFSCYFFNAYRKEKSRINGKNAEDTELNNVAVNQGYDACADD</sequence>
<evidence type="ECO:0000256" key="1">
    <source>
        <dbReference type="ARBA" id="ARBA00011360"/>
    </source>
</evidence>
<dbReference type="PANTHER" id="PTHR15360:SF4">
    <property type="entry name" value="PROTEIN KINASE DOMAIN-CONTAINING PROTEIN"/>
    <property type="match status" value="1"/>
</dbReference>
<dbReference type="Proteomes" id="UP001497623">
    <property type="component" value="Unassembled WGS sequence"/>
</dbReference>
<protein>
    <recommendedName>
        <fullName evidence="2">Platelet-derived growth factor receptor-like protein</fullName>
    </recommendedName>
</protein>
<name>A0AAV2QZF2_MEGNR</name>
<dbReference type="EMBL" id="CAXKWB010012883">
    <property type="protein sequence ID" value="CAL4105830.1"/>
    <property type="molecule type" value="Genomic_DNA"/>
</dbReference>
<keyword evidence="3" id="KW-0472">Membrane</keyword>
<dbReference type="InterPro" id="IPR013151">
    <property type="entry name" value="Immunoglobulin_dom"/>
</dbReference>
<comment type="caution">
    <text evidence="6">The sequence shown here is derived from an EMBL/GenBank/DDBJ whole genome shotgun (WGS) entry which is preliminary data.</text>
</comment>
<dbReference type="InterPro" id="IPR036179">
    <property type="entry name" value="Ig-like_dom_sf"/>
</dbReference>
<feature type="domain" description="Ig-like" evidence="5">
    <location>
        <begin position="48"/>
        <end position="132"/>
    </location>
</feature>
<organism evidence="6 7">
    <name type="scientific">Meganyctiphanes norvegica</name>
    <name type="common">Northern krill</name>
    <name type="synonym">Thysanopoda norvegica</name>
    <dbReference type="NCBI Taxonomy" id="48144"/>
    <lineage>
        <taxon>Eukaryota</taxon>
        <taxon>Metazoa</taxon>
        <taxon>Ecdysozoa</taxon>
        <taxon>Arthropoda</taxon>
        <taxon>Crustacea</taxon>
        <taxon>Multicrustacea</taxon>
        <taxon>Malacostraca</taxon>
        <taxon>Eumalacostraca</taxon>
        <taxon>Eucarida</taxon>
        <taxon>Euphausiacea</taxon>
        <taxon>Euphausiidae</taxon>
        <taxon>Meganyctiphanes</taxon>
    </lineage>
</organism>
<evidence type="ECO:0000256" key="2">
    <source>
        <dbReference type="ARBA" id="ARBA00019671"/>
    </source>
</evidence>
<evidence type="ECO:0000313" key="6">
    <source>
        <dbReference type="EMBL" id="CAL4105830.1"/>
    </source>
</evidence>
<evidence type="ECO:0000256" key="3">
    <source>
        <dbReference type="SAM" id="Phobius"/>
    </source>
</evidence>
<gene>
    <name evidence="6" type="ORF">MNOR_LOCUS18188</name>
</gene>
<proteinExistence type="predicted"/>
<evidence type="ECO:0000259" key="5">
    <source>
        <dbReference type="PROSITE" id="PS50835"/>
    </source>
</evidence>
<dbReference type="InterPro" id="IPR013783">
    <property type="entry name" value="Ig-like_fold"/>
</dbReference>
<evidence type="ECO:0000313" key="7">
    <source>
        <dbReference type="Proteomes" id="UP001497623"/>
    </source>
</evidence>
<dbReference type="Pfam" id="PF00047">
    <property type="entry name" value="ig"/>
    <property type="match status" value="1"/>
</dbReference>
<keyword evidence="7" id="KW-1185">Reference proteome</keyword>
<accession>A0AAV2QZF2</accession>
<dbReference type="AlphaFoldDB" id="A0AAV2QZF2"/>
<dbReference type="PANTHER" id="PTHR15360">
    <property type="entry name" value="PLATELET-DERIVED GROWTH FACTOR RECEPTOR LIKE"/>
    <property type="match status" value="1"/>
</dbReference>
<keyword evidence="3" id="KW-0812">Transmembrane</keyword>
<reference evidence="6 7" key="1">
    <citation type="submission" date="2024-05" db="EMBL/GenBank/DDBJ databases">
        <authorList>
            <person name="Wallberg A."/>
        </authorList>
    </citation>
    <scope>NUCLEOTIDE SEQUENCE [LARGE SCALE GENOMIC DNA]</scope>
</reference>
<dbReference type="InterPro" id="IPR007110">
    <property type="entry name" value="Ig-like_dom"/>
</dbReference>